<reference evidence="4" key="1">
    <citation type="submission" date="2018-06" db="EMBL/GenBank/DDBJ databases">
        <authorList>
            <person name="Zhirakovskaya E."/>
        </authorList>
    </citation>
    <scope>NUCLEOTIDE SEQUENCE</scope>
</reference>
<feature type="domain" description="PBP" evidence="3">
    <location>
        <begin position="34"/>
        <end position="283"/>
    </location>
</feature>
<sequence>MKKSKRFIKIIQIGLWLVLLISLTSCQLVRETAVSSTTSQSIQNKGSDTLVNLALAWAEAYRDVDPALSIAVTGGGSGTGIAALINGTVDIANASRQMKETEFEAALGNNVEPVEFTVAIDALAVIVHPDNPVEQLTLPQLADIYTGRITNWREVGGQDAPIILLSRETNSGTHVYFLEKVVRLGDKENEDIFAPQTLLMPSSVGITSELRRNPNAIGYDGLGYVDPAHEKMLAIAIDAAQPYIYPSAETGADGSYPLARGLFMYTADTPTGVVATYLDWVMGEAGQEIVVRLGFVPLPSEDG</sequence>
<protein>
    <submittedName>
        <fullName evidence="4">Phosphate ABC transporter, periplasmic phosphate-binding protein PstS (TC 3.A.1.7.1)</fullName>
    </submittedName>
</protein>
<dbReference type="AlphaFoldDB" id="A0A3B0V2F5"/>
<dbReference type="InterPro" id="IPR050811">
    <property type="entry name" value="Phosphate_ABC_transporter"/>
</dbReference>
<evidence type="ECO:0000256" key="1">
    <source>
        <dbReference type="ARBA" id="ARBA00022448"/>
    </source>
</evidence>
<dbReference type="Gene3D" id="3.40.190.10">
    <property type="entry name" value="Periplasmic binding protein-like II"/>
    <property type="match status" value="2"/>
</dbReference>
<dbReference type="CDD" id="cd13653">
    <property type="entry name" value="PBP2_phosphate_like_1"/>
    <property type="match status" value="1"/>
</dbReference>
<proteinExistence type="predicted"/>
<evidence type="ECO:0000313" key="4">
    <source>
        <dbReference type="EMBL" id="VAW35080.1"/>
    </source>
</evidence>
<organism evidence="4">
    <name type="scientific">hydrothermal vent metagenome</name>
    <dbReference type="NCBI Taxonomy" id="652676"/>
    <lineage>
        <taxon>unclassified sequences</taxon>
        <taxon>metagenomes</taxon>
        <taxon>ecological metagenomes</taxon>
    </lineage>
</organism>
<name>A0A3B0V2F5_9ZZZZ</name>
<dbReference type="Pfam" id="PF12849">
    <property type="entry name" value="PBP_like_2"/>
    <property type="match status" value="1"/>
</dbReference>
<keyword evidence="1" id="KW-0813">Transport</keyword>
<gene>
    <name evidence="4" type="ORF">MNBD_CHLOROFLEXI01-573</name>
</gene>
<dbReference type="SUPFAM" id="SSF53850">
    <property type="entry name" value="Periplasmic binding protein-like II"/>
    <property type="match status" value="1"/>
</dbReference>
<dbReference type="PROSITE" id="PS51257">
    <property type="entry name" value="PROKAR_LIPOPROTEIN"/>
    <property type="match status" value="1"/>
</dbReference>
<evidence type="ECO:0000256" key="2">
    <source>
        <dbReference type="ARBA" id="ARBA00022729"/>
    </source>
</evidence>
<dbReference type="PANTHER" id="PTHR30570">
    <property type="entry name" value="PERIPLASMIC PHOSPHATE BINDING COMPONENT OF PHOSPHATE ABC TRANSPORTER"/>
    <property type="match status" value="1"/>
</dbReference>
<evidence type="ECO:0000259" key="3">
    <source>
        <dbReference type="Pfam" id="PF12849"/>
    </source>
</evidence>
<dbReference type="PANTHER" id="PTHR30570:SF1">
    <property type="entry name" value="PHOSPHATE-BINDING PROTEIN PSTS"/>
    <property type="match status" value="1"/>
</dbReference>
<accession>A0A3B0V2F5</accession>
<keyword evidence="2" id="KW-0732">Signal</keyword>
<dbReference type="InterPro" id="IPR024370">
    <property type="entry name" value="PBP_domain"/>
</dbReference>
<dbReference type="InterPro" id="IPR011862">
    <property type="entry name" value="Phos-bd"/>
</dbReference>
<dbReference type="GO" id="GO:0042301">
    <property type="term" value="F:phosphate ion binding"/>
    <property type="evidence" value="ECO:0007669"/>
    <property type="project" value="InterPro"/>
</dbReference>
<dbReference type="NCBIfam" id="TIGR02136">
    <property type="entry name" value="ptsS_2"/>
    <property type="match status" value="1"/>
</dbReference>
<dbReference type="EMBL" id="UOEU01000569">
    <property type="protein sequence ID" value="VAW35080.1"/>
    <property type="molecule type" value="Genomic_DNA"/>
</dbReference>